<organism evidence="3 4">
    <name type="scientific">Opisthorchis viverrini</name>
    <name type="common">Southeast Asian liver fluke</name>
    <dbReference type="NCBI Taxonomy" id="6198"/>
    <lineage>
        <taxon>Eukaryota</taxon>
        <taxon>Metazoa</taxon>
        <taxon>Spiralia</taxon>
        <taxon>Lophotrochozoa</taxon>
        <taxon>Platyhelminthes</taxon>
        <taxon>Trematoda</taxon>
        <taxon>Digenea</taxon>
        <taxon>Opisthorchiida</taxon>
        <taxon>Opisthorchiata</taxon>
        <taxon>Opisthorchiidae</taxon>
        <taxon>Opisthorchis</taxon>
    </lineage>
</organism>
<sequence length="153" mass="17416">MYQNKQTHQQVVEREFTYRKVRGSNPTSASRLPLSSLRQSGSNLRVQPAANTNLQYTSLMVFLPVHLVTLLSSATNWILYTIKWLSKELDSEYYLVHLTTTQLELRLNPYRIVSFSCNALPVPSCNATRRKQEGWDTGRTPNLGKGSRGAEVQ</sequence>
<dbReference type="KEGG" id="ovi:T265_04636"/>
<reference evidence="3 4" key="1">
    <citation type="submission" date="2013-11" db="EMBL/GenBank/DDBJ databases">
        <title>Opisthorchis viverrini - life in the bile duct.</title>
        <authorList>
            <person name="Young N.D."/>
            <person name="Nagarajan N."/>
            <person name="Lin S.J."/>
            <person name="Korhonen P.K."/>
            <person name="Jex A.R."/>
            <person name="Hall R.S."/>
            <person name="Safavi-Hemami H."/>
            <person name="Kaewkong W."/>
            <person name="Bertrand D."/>
            <person name="Gao S."/>
            <person name="Seet Q."/>
            <person name="Wongkham S."/>
            <person name="Teh B.T."/>
            <person name="Wongkham C."/>
            <person name="Intapan P.M."/>
            <person name="Maleewong W."/>
            <person name="Yang X."/>
            <person name="Hu M."/>
            <person name="Wang Z."/>
            <person name="Hofmann A."/>
            <person name="Sternberg P.W."/>
            <person name="Tan P."/>
            <person name="Wang J."/>
            <person name="Gasser R.B."/>
        </authorList>
    </citation>
    <scope>NUCLEOTIDE SEQUENCE [LARGE SCALE GENOMIC DNA]</scope>
</reference>
<dbReference type="GeneID" id="20318818"/>
<evidence type="ECO:0000313" key="4">
    <source>
        <dbReference type="Proteomes" id="UP000054324"/>
    </source>
</evidence>
<evidence type="ECO:0000313" key="3">
    <source>
        <dbReference type="EMBL" id="KER28593.1"/>
    </source>
</evidence>
<gene>
    <name evidence="3" type="ORF">T265_04636</name>
</gene>
<dbReference type="CTD" id="20318818"/>
<dbReference type="Proteomes" id="UP000054324">
    <property type="component" value="Unassembled WGS sequence"/>
</dbReference>
<accession>A0A074ZMH9</accession>
<feature type="transmembrane region" description="Helical" evidence="2">
    <location>
        <begin position="59"/>
        <end position="79"/>
    </location>
</feature>
<feature type="region of interest" description="Disordered" evidence="1">
    <location>
        <begin position="128"/>
        <end position="153"/>
    </location>
</feature>
<proteinExistence type="predicted"/>
<dbReference type="RefSeq" id="XP_009167682.1">
    <property type="nucleotide sequence ID" value="XM_009169418.1"/>
</dbReference>
<keyword evidence="4" id="KW-1185">Reference proteome</keyword>
<dbReference type="EMBL" id="KL596696">
    <property type="protein sequence ID" value="KER28593.1"/>
    <property type="molecule type" value="Genomic_DNA"/>
</dbReference>
<keyword evidence="2" id="KW-0812">Transmembrane</keyword>
<name>A0A074ZMH9_OPIVI</name>
<protein>
    <submittedName>
        <fullName evidence="3">Uncharacterized protein</fullName>
    </submittedName>
</protein>
<evidence type="ECO:0000256" key="2">
    <source>
        <dbReference type="SAM" id="Phobius"/>
    </source>
</evidence>
<keyword evidence="2" id="KW-0472">Membrane</keyword>
<dbReference type="AlphaFoldDB" id="A0A074ZMH9"/>
<keyword evidence="2" id="KW-1133">Transmembrane helix</keyword>
<evidence type="ECO:0000256" key="1">
    <source>
        <dbReference type="SAM" id="MobiDB-lite"/>
    </source>
</evidence>